<evidence type="ECO:0000313" key="6">
    <source>
        <dbReference type="Proteomes" id="UP001597109"/>
    </source>
</evidence>
<evidence type="ECO:0000256" key="1">
    <source>
        <dbReference type="ARBA" id="ARBA00004241"/>
    </source>
</evidence>
<sequence length="160" mass="16783">MKKFMQKKLKNEKGMTLIELLAVIVILAIIAAIAVPAISGIIENSRVGAVKSDAINIINAAELYDTEAIPGDEVSLAQLETAGFIKDAGSFAGLTTDEKDDVKVNLTNNALTGTNKELNGITITFSAATKAIISSYPNSTRGSGDNDLVFTIGPNPATED</sequence>
<dbReference type="Gene3D" id="3.30.700.10">
    <property type="entry name" value="Glycoprotein, Type 4 Pilin"/>
    <property type="match status" value="1"/>
</dbReference>
<dbReference type="SUPFAM" id="SSF54523">
    <property type="entry name" value="Pili subunits"/>
    <property type="match status" value="1"/>
</dbReference>
<keyword evidence="2" id="KW-0488">Methylation</keyword>
<reference evidence="6" key="1">
    <citation type="journal article" date="2019" name="Int. J. Syst. Evol. Microbiol.">
        <title>The Global Catalogue of Microorganisms (GCM) 10K type strain sequencing project: providing services to taxonomists for standard genome sequencing and annotation.</title>
        <authorList>
            <consortium name="The Broad Institute Genomics Platform"/>
            <consortium name="The Broad Institute Genome Sequencing Center for Infectious Disease"/>
            <person name="Wu L."/>
            <person name="Ma J."/>
        </authorList>
    </citation>
    <scope>NUCLEOTIDE SEQUENCE [LARGE SCALE GENOMIC DNA]</scope>
    <source>
        <strain evidence="6">CCUG 56756</strain>
    </source>
</reference>
<dbReference type="PROSITE" id="PS00409">
    <property type="entry name" value="PROKAR_NTER_METHYL"/>
    <property type="match status" value="1"/>
</dbReference>
<keyword evidence="6" id="KW-1185">Reference proteome</keyword>
<dbReference type="NCBIfam" id="TIGR02532">
    <property type="entry name" value="IV_pilin_GFxxxE"/>
    <property type="match status" value="1"/>
</dbReference>
<protein>
    <submittedName>
        <fullName evidence="5">Prepilin-type N-terminal cleavage/methylation domain-containing protein</fullName>
    </submittedName>
</protein>
<feature type="transmembrane region" description="Helical" evidence="4">
    <location>
        <begin position="20"/>
        <end position="42"/>
    </location>
</feature>
<evidence type="ECO:0000256" key="2">
    <source>
        <dbReference type="ARBA" id="ARBA00022481"/>
    </source>
</evidence>
<dbReference type="InterPro" id="IPR000983">
    <property type="entry name" value="Bac_GSPG_pilin"/>
</dbReference>
<evidence type="ECO:0000256" key="4">
    <source>
        <dbReference type="SAM" id="Phobius"/>
    </source>
</evidence>
<dbReference type="Pfam" id="PF07963">
    <property type="entry name" value="N_methyl"/>
    <property type="match status" value="1"/>
</dbReference>
<name>A0ABW3L8R0_9BACL</name>
<organism evidence="5 6">
    <name type="scientific">Metaplanococcus flavidus</name>
    <dbReference type="NCBI Taxonomy" id="569883"/>
    <lineage>
        <taxon>Bacteria</taxon>
        <taxon>Bacillati</taxon>
        <taxon>Bacillota</taxon>
        <taxon>Bacilli</taxon>
        <taxon>Bacillales</taxon>
        <taxon>Caryophanaceae</taxon>
        <taxon>Metaplanococcus</taxon>
    </lineage>
</organism>
<comment type="subcellular location">
    <subcellularLocation>
        <location evidence="1">Cell surface</location>
    </subcellularLocation>
</comment>
<keyword evidence="4" id="KW-0812">Transmembrane</keyword>
<accession>A0ABW3L8R0</accession>
<proteinExistence type="predicted"/>
<dbReference type="InterPro" id="IPR012902">
    <property type="entry name" value="N_methyl_site"/>
</dbReference>
<dbReference type="InterPro" id="IPR045584">
    <property type="entry name" value="Pilin-like"/>
</dbReference>
<evidence type="ECO:0000256" key="3">
    <source>
        <dbReference type="ARBA" id="ARBA00023287"/>
    </source>
</evidence>
<gene>
    <name evidence="5" type="ORF">ACFQ1X_03535</name>
</gene>
<keyword evidence="4" id="KW-1133">Transmembrane helix</keyword>
<comment type="caution">
    <text evidence="5">The sequence shown here is derived from an EMBL/GenBank/DDBJ whole genome shotgun (WGS) entry which is preliminary data.</text>
</comment>
<keyword evidence="3" id="KW-0178">Competence</keyword>
<dbReference type="PRINTS" id="PR00813">
    <property type="entry name" value="BCTERIALGSPG"/>
</dbReference>
<dbReference type="RefSeq" id="WP_144839022.1">
    <property type="nucleotide sequence ID" value="NZ_JBHTKI010000006.1"/>
</dbReference>
<dbReference type="Proteomes" id="UP001597109">
    <property type="component" value="Unassembled WGS sequence"/>
</dbReference>
<evidence type="ECO:0000313" key="5">
    <source>
        <dbReference type="EMBL" id="MFD1030492.1"/>
    </source>
</evidence>
<dbReference type="EMBL" id="JBHTKI010000006">
    <property type="protein sequence ID" value="MFD1030492.1"/>
    <property type="molecule type" value="Genomic_DNA"/>
</dbReference>
<keyword evidence="4" id="KW-0472">Membrane</keyword>